<accession>A0ABW3ZC19</accession>
<sequence length="84" mass="8712">MAASGIDEVCAGDIANVADGRDLSAADRAWLARSVTGAVRPNRDKPFWDLAHLLAAVVRATGSSADALDLLLDPALGRADAARR</sequence>
<protein>
    <submittedName>
        <fullName evidence="1">Uncharacterized protein</fullName>
    </submittedName>
</protein>
<organism evidence="1 2">
    <name type="scientific">Methylopila musalis</name>
    <dbReference type="NCBI Taxonomy" id="1134781"/>
    <lineage>
        <taxon>Bacteria</taxon>
        <taxon>Pseudomonadati</taxon>
        <taxon>Pseudomonadota</taxon>
        <taxon>Alphaproteobacteria</taxon>
        <taxon>Hyphomicrobiales</taxon>
        <taxon>Methylopilaceae</taxon>
        <taxon>Methylopila</taxon>
    </lineage>
</organism>
<dbReference type="Proteomes" id="UP001597171">
    <property type="component" value="Unassembled WGS sequence"/>
</dbReference>
<dbReference type="EMBL" id="JBHTMX010000258">
    <property type="protein sequence ID" value="MFD1333562.1"/>
    <property type="molecule type" value="Genomic_DNA"/>
</dbReference>
<reference evidence="2" key="1">
    <citation type="journal article" date="2019" name="Int. J. Syst. Evol. Microbiol.">
        <title>The Global Catalogue of Microorganisms (GCM) 10K type strain sequencing project: providing services to taxonomists for standard genome sequencing and annotation.</title>
        <authorList>
            <consortium name="The Broad Institute Genomics Platform"/>
            <consortium name="The Broad Institute Genome Sequencing Center for Infectious Disease"/>
            <person name="Wu L."/>
            <person name="Ma J."/>
        </authorList>
    </citation>
    <scope>NUCLEOTIDE SEQUENCE [LARGE SCALE GENOMIC DNA]</scope>
    <source>
        <strain evidence="2">CCUG 61696</strain>
    </source>
</reference>
<feature type="non-terminal residue" evidence="1">
    <location>
        <position position="84"/>
    </location>
</feature>
<evidence type="ECO:0000313" key="1">
    <source>
        <dbReference type="EMBL" id="MFD1333562.1"/>
    </source>
</evidence>
<proteinExistence type="predicted"/>
<evidence type="ECO:0000313" key="2">
    <source>
        <dbReference type="Proteomes" id="UP001597171"/>
    </source>
</evidence>
<comment type="caution">
    <text evidence="1">The sequence shown here is derived from an EMBL/GenBank/DDBJ whole genome shotgun (WGS) entry which is preliminary data.</text>
</comment>
<gene>
    <name evidence="1" type="ORF">ACFQ4O_16290</name>
</gene>
<name>A0ABW3ZC19_9HYPH</name>
<keyword evidence="2" id="KW-1185">Reference proteome</keyword>